<evidence type="ECO:0000256" key="26">
    <source>
        <dbReference type="ARBA" id="ARBA00043816"/>
    </source>
</evidence>
<accession>A0A4U5VLA1</accession>
<evidence type="ECO:0000256" key="13">
    <source>
        <dbReference type="ARBA" id="ARBA00023098"/>
    </source>
</evidence>
<dbReference type="GO" id="GO:0006629">
    <property type="term" value="P:lipid metabolic process"/>
    <property type="evidence" value="ECO:0007669"/>
    <property type="project" value="UniProtKB-KW"/>
</dbReference>
<evidence type="ECO:0000256" key="30">
    <source>
        <dbReference type="ARBA" id="ARBA00072809"/>
    </source>
</evidence>
<comment type="pathway">
    <text evidence="3">Protein modification; protein glycosylation.</text>
</comment>
<comment type="catalytic activity">
    <reaction evidence="27">
        <text>ganglioside GM1 (d18:1(4E)/18:0) + CMP-N-acetyl-beta-neuraminate = ganglioside GD1a (18:1(4E)/18:0) + CMP + H(+)</text>
        <dbReference type="Rhea" id="RHEA:48248"/>
        <dbReference type="ChEBI" id="CHEBI:15378"/>
        <dbReference type="ChEBI" id="CHEBI:57812"/>
        <dbReference type="ChEBI" id="CHEBI:60377"/>
        <dbReference type="ChEBI" id="CHEBI:73110"/>
        <dbReference type="ChEBI" id="CHEBI:90153"/>
    </reaction>
    <physiologicalReaction direction="left-to-right" evidence="27">
        <dbReference type="Rhea" id="RHEA:48249"/>
    </physiologicalReaction>
</comment>
<evidence type="ECO:0000256" key="4">
    <source>
        <dbReference type="ARBA" id="ARBA00004934"/>
    </source>
</evidence>
<sequence length="375" mass="42839">MGTSSSMGKSVLNFRSLSVLGDPHRAGCSTPLSAWFGHECRCPLQLKCTAVDPVHHTLELFPSHNHHTAEMNFKVRVFIFLLCVPFTWVLLSWRFSTSTNPCACEKCLSEEDPWIMQHFNRSVKPFLSSKDSLSEDAFNWWKHLQNERRKFGFYNKTVDNLFQMFPSSPNLTEPSPDRCRTCAVVGNSGNLKRSNYGPLIDLHDVIIRMNGGHTKGYERDVGTRTTHHIMYPESAVDLDNTTHLVLVAFKIQDLEWPMKAFTTGFFGRSYAPVKSTIKANKDLVMVINPAFMQYVHESWLEKKKGYPSTGFMALVLALHICDEVSVFGFGADEDGNWNHYWEKLANKNLKTGVHPGTHEYDIIKKLAGKQRFKLW</sequence>
<evidence type="ECO:0000256" key="23">
    <source>
        <dbReference type="ARBA" id="ARBA00042991"/>
    </source>
</evidence>
<gene>
    <name evidence="34" type="ORF">D9C73_022908</name>
</gene>
<evidence type="ECO:0000256" key="22">
    <source>
        <dbReference type="ARBA" id="ARBA00042990"/>
    </source>
</evidence>
<evidence type="ECO:0000256" key="14">
    <source>
        <dbReference type="ARBA" id="ARBA00023136"/>
    </source>
</evidence>
<dbReference type="STRING" id="240159.A0A4U5VLA1"/>
<keyword evidence="14" id="KW-0472">Membrane</keyword>
<dbReference type="GO" id="GO:0032580">
    <property type="term" value="C:Golgi cisterna membrane"/>
    <property type="evidence" value="ECO:0007669"/>
    <property type="project" value="UniProtKB-SubCell"/>
</dbReference>
<dbReference type="InterPro" id="IPR051757">
    <property type="entry name" value="Beta-gal_alpha2-3_sialyltrans"/>
</dbReference>
<keyword evidence="15" id="KW-1015">Disulfide bond</keyword>
<dbReference type="EC" id="2.4.3.2" evidence="19"/>
<dbReference type="GO" id="GO:0005576">
    <property type="term" value="C:extracellular region"/>
    <property type="evidence" value="ECO:0007669"/>
    <property type="project" value="UniProtKB-SubCell"/>
</dbReference>
<keyword evidence="10" id="KW-0735">Signal-anchor</keyword>
<evidence type="ECO:0000256" key="24">
    <source>
        <dbReference type="ARBA" id="ARBA00043673"/>
    </source>
</evidence>
<comment type="catalytic activity">
    <reaction evidence="28">
        <text>a globoside GalGb4Cer + CMP-N-acetyl-beta-neuraminate = a globoside MSGG + CMP + H(+)</text>
        <dbReference type="Rhea" id="RHEA:65372"/>
        <dbReference type="ChEBI" id="CHEBI:15378"/>
        <dbReference type="ChEBI" id="CHEBI:57812"/>
        <dbReference type="ChEBI" id="CHEBI:60377"/>
        <dbReference type="ChEBI" id="CHEBI:140623"/>
        <dbReference type="ChEBI" id="CHEBI:140691"/>
    </reaction>
    <physiologicalReaction direction="left-to-right" evidence="28">
        <dbReference type="Rhea" id="RHEA:65373"/>
    </physiologicalReaction>
</comment>
<evidence type="ECO:0000313" key="34">
    <source>
        <dbReference type="EMBL" id="TKS88661.1"/>
    </source>
</evidence>
<dbReference type="Gene3D" id="3.90.1480.20">
    <property type="entry name" value="Glycosyl transferase family 29"/>
    <property type="match status" value="1"/>
</dbReference>
<evidence type="ECO:0000256" key="32">
    <source>
        <dbReference type="ARBA" id="ARBA00081332"/>
    </source>
</evidence>
<evidence type="ECO:0000256" key="9">
    <source>
        <dbReference type="ARBA" id="ARBA00022692"/>
    </source>
</evidence>
<comment type="subcellular location">
    <subcellularLocation>
        <location evidence="1">Golgi apparatus membrane</location>
        <topology evidence="1">Single-pass type II membrane protein</topology>
    </subcellularLocation>
    <subcellularLocation>
        <location evidence="18">Golgi apparatus</location>
        <location evidence="18">Golgi stack membrane</location>
    </subcellularLocation>
    <subcellularLocation>
        <location evidence="2">Secreted</location>
    </subcellularLocation>
</comment>
<dbReference type="GO" id="GO:0003836">
    <property type="term" value="F:beta-galactoside (CMP) alpha-2,3-sialyltransferase activity"/>
    <property type="evidence" value="ECO:0007669"/>
    <property type="project" value="UniProtKB-EC"/>
</dbReference>
<keyword evidence="16" id="KW-0325">Glycoprotein</keyword>
<keyword evidence="8 34" id="KW-0808">Transferase</keyword>
<dbReference type="InterPro" id="IPR001675">
    <property type="entry name" value="Glyco_trans_29"/>
</dbReference>
<evidence type="ECO:0000256" key="29">
    <source>
        <dbReference type="ARBA" id="ARBA00062545"/>
    </source>
</evidence>
<keyword evidence="12" id="KW-0333">Golgi apparatus</keyword>
<dbReference type="Proteomes" id="UP000298787">
    <property type="component" value="Chromosome 20"/>
</dbReference>
<dbReference type="AlphaFoldDB" id="A0A4U5VLA1"/>
<evidence type="ECO:0000256" key="16">
    <source>
        <dbReference type="ARBA" id="ARBA00023180"/>
    </source>
</evidence>
<dbReference type="EC" id="2.4.3.4" evidence="20"/>
<dbReference type="PANTHER" id="PTHR46032">
    <property type="entry name" value="ALPHA-2,3-SIALYLTRANSFERASE ST3GAL I ISOFORM X1"/>
    <property type="match status" value="1"/>
</dbReference>
<comment type="catalytic activity">
    <reaction evidence="24">
        <text>a ganglioside GA1 (d18:1(4E)) + CMP-N-acetyl-beta-neuraminate = a ganglioside GM1b (d18:1(4E)) + CMP + H(+)</text>
        <dbReference type="Rhea" id="RHEA:47560"/>
        <dbReference type="ChEBI" id="CHEBI:15378"/>
        <dbReference type="ChEBI" id="CHEBI:27938"/>
        <dbReference type="ChEBI" id="CHEBI:57812"/>
        <dbReference type="ChEBI" id="CHEBI:60377"/>
        <dbReference type="ChEBI" id="CHEBI:78568"/>
    </reaction>
    <physiologicalReaction direction="left-to-right" evidence="24">
        <dbReference type="Rhea" id="RHEA:47561"/>
    </physiologicalReaction>
</comment>
<evidence type="ECO:0000313" key="35">
    <source>
        <dbReference type="Proteomes" id="UP000298787"/>
    </source>
</evidence>
<organism evidence="34 35">
    <name type="scientific">Collichthys lucidus</name>
    <name type="common">Big head croaker</name>
    <name type="synonym">Sciaena lucida</name>
    <dbReference type="NCBI Taxonomy" id="240159"/>
    <lineage>
        <taxon>Eukaryota</taxon>
        <taxon>Metazoa</taxon>
        <taxon>Chordata</taxon>
        <taxon>Craniata</taxon>
        <taxon>Vertebrata</taxon>
        <taxon>Euteleostomi</taxon>
        <taxon>Actinopterygii</taxon>
        <taxon>Neopterygii</taxon>
        <taxon>Teleostei</taxon>
        <taxon>Neoteleostei</taxon>
        <taxon>Acanthomorphata</taxon>
        <taxon>Eupercaria</taxon>
        <taxon>Sciaenidae</taxon>
        <taxon>Collichthys</taxon>
    </lineage>
</organism>
<evidence type="ECO:0000256" key="7">
    <source>
        <dbReference type="ARBA" id="ARBA00022676"/>
    </source>
</evidence>
<dbReference type="PANTHER" id="PTHR46032:SF6">
    <property type="entry name" value="CMP-N-ACETYLNEURAMINATE-BETA-GALACTOSAMIDE-ALPHA-2,3-SIALYLTRANSFERASE 1"/>
    <property type="match status" value="1"/>
</dbReference>
<comment type="pathway">
    <text evidence="4">Glycolipid biosynthesis.</text>
</comment>
<evidence type="ECO:0000256" key="12">
    <source>
        <dbReference type="ARBA" id="ARBA00023034"/>
    </source>
</evidence>
<evidence type="ECO:0000256" key="1">
    <source>
        <dbReference type="ARBA" id="ARBA00004323"/>
    </source>
</evidence>
<dbReference type="Pfam" id="PF00777">
    <property type="entry name" value="Glyco_transf_29"/>
    <property type="match status" value="1"/>
</dbReference>
<keyword evidence="9" id="KW-0812">Transmembrane</keyword>
<evidence type="ECO:0000256" key="6">
    <source>
        <dbReference type="ARBA" id="ARBA00022525"/>
    </source>
</evidence>
<evidence type="ECO:0000256" key="33">
    <source>
        <dbReference type="ARBA" id="ARBA00082805"/>
    </source>
</evidence>
<keyword evidence="6" id="KW-0964">Secreted</keyword>
<comment type="subunit">
    <text evidence="29">Homodimer; disulfide-linked. Homodimer formation occurs in the endoplasmic reticulum.</text>
</comment>
<evidence type="ECO:0000256" key="15">
    <source>
        <dbReference type="ARBA" id="ARBA00023157"/>
    </source>
</evidence>
<comment type="similarity">
    <text evidence="5">Belongs to the glycosyltransferase 29 family.</text>
</comment>
<reference evidence="34 35" key="1">
    <citation type="submission" date="2019-01" db="EMBL/GenBank/DDBJ databases">
        <title>Genome Assembly of Collichthys lucidus.</title>
        <authorList>
            <person name="Cai M."/>
            <person name="Xiao S."/>
        </authorList>
    </citation>
    <scope>NUCLEOTIDE SEQUENCE [LARGE SCALE GENOMIC DNA]</scope>
    <source>
        <strain evidence="34">JT15FE1705JMU</strain>
        <tissue evidence="34">Muscle</tissue>
    </source>
</reference>
<evidence type="ECO:0000256" key="19">
    <source>
        <dbReference type="ARBA" id="ARBA00039106"/>
    </source>
</evidence>
<dbReference type="EMBL" id="CM014097">
    <property type="protein sequence ID" value="TKS88661.1"/>
    <property type="molecule type" value="Genomic_DNA"/>
</dbReference>
<keyword evidence="11" id="KW-1133">Transmembrane helix</keyword>
<keyword evidence="35" id="KW-1185">Reference proteome</keyword>
<evidence type="ECO:0000256" key="3">
    <source>
        <dbReference type="ARBA" id="ARBA00004922"/>
    </source>
</evidence>
<keyword evidence="7 34" id="KW-0328">Glycosyltransferase</keyword>
<evidence type="ECO:0000256" key="2">
    <source>
        <dbReference type="ARBA" id="ARBA00004613"/>
    </source>
</evidence>
<comment type="catalytic activity">
    <reaction evidence="17">
        <text>a beta-D-galactosyl-(1-&gt;3)-N-acetyl-alpha-D-galactosaminyl derivative + CMP-N-acetyl-beta-neuraminate = an N-acetyl-alpha-neuraminyl-(2-&gt;3)-beta-D-galactosyl-(1-&gt;3)-N-acetyl-alpha-D-galactosaminyl derivative + CMP + H(+)</text>
        <dbReference type="Rhea" id="RHEA:21616"/>
        <dbReference type="ChEBI" id="CHEBI:15378"/>
        <dbReference type="ChEBI" id="CHEBI:57812"/>
        <dbReference type="ChEBI" id="CHEBI:60377"/>
        <dbReference type="ChEBI" id="CHEBI:133470"/>
        <dbReference type="ChEBI" id="CHEBI:139596"/>
        <dbReference type="EC" id="2.4.3.4"/>
    </reaction>
    <physiologicalReaction direction="left-to-right" evidence="17">
        <dbReference type="Rhea" id="RHEA:21617"/>
    </physiologicalReaction>
</comment>
<dbReference type="InterPro" id="IPR038578">
    <property type="entry name" value="GT29-like_sf"/>
</dbReference>
<proteinExistence type="inferred from homology"/>
<evidence type="ECO:0000256" key="18">
    <source>
        <dbReference type="ARBA" id="ARBA00037859"/>
    </source>
</evidence>
<evidence type="ECO:0000256" key="27">
    <source>
        <dbReference type="ARBA" id="ARBA00047509"/>
    </source>
</evidence>
<evidence type="ECO:0000256" key="17">
    <source>
        <dbReference type="ARBA" id="ARBA00036292"/>
    </source>
</evidence>
<comment type="catalytic activity">
    <reaction evidence="25">
        <text>a ganglioside GM1 (d18:1(4E)) + CMP-N-acetyl-beta-neuraminate = a ganglioside GD1a (d18:1(4E)) + CMP + H(+)</text>
        <dbReference type="Rhea" id="RHEA:18021"/>
        <dbReference type="ChEBI" id="CHEBI:15378"/>
        <dbReference type="ChEBI" id="CHEBI:57812"/>
        <dbReference type="ChEBI" id="CHEBI:60377"/>
        <dbReference type="ChEBI" id="CHEBI:77709"/>
        <dbReference type="ChEBI" id="CHEBI:78445"/>
        <dbReference type="EC" id="2.4.3.2"/>
    </reaction>
    <physiologicalReaction direction="left-to-right" evidence="25">
        <dbReference type="Rhea" id="RHEA:18022"/>
    </physiologicalReaction>
</comment>
<dbReference type="GO" id="GO:0000139">
    <property type="term" value="C:Golgi membrane"/>
    <property type="evidence" value="ECO:0007669"/>
    <property type="project" value="UniProtKB-SubCell"/>
</dbReference>
<name>A0A4U5VLA1_COLLU</name>
<dbReference type="GO" id="GO:0047288">
    <property type="term" value="F:beta-D-galactosyl-(1-&gt;3)-N-acetyl-beta-D-galactosaminide alpha-2,3- sialyltransferase"/>
    <property type="evidence" value="ECO:0007669"/>
    <property type="project" value="UniProtKB-EC"/>
</dbReference>
<dbReference type="GO" id="GO:0097503">
    <property type="term" value="P:sialylation"/>
    <property type="evidence" value="ECO:0007669"/>
    <property type="project" value="TreeGrafter"/>
</dbReference>
<comment type="catalytic activity">
    <reaction evidence="26">
        <text>a ganglioside GA1 + CMP-N-acetyl-beta-neuraminate = a ganglioside GM1b + CMP + H(+)</text>
        <dbReference type="Rhea" id="RHEA:48244"/>
        <dbReference type="ChEBI" id="CHEBI:15378"/>
        <dbReference type="ChEBI" id="CHEBI:57812"/>
        <dbReference type="ChEBI" id="CHEBI:60377"/>
        <dbReference type="ChEBI" id="CHEBI:88069"/>
        <dbReference type="ChEBI" id="CHEBI:90151"/>
    </reaction>
    <physiologicalReaction direction="left-to-right" evidence="26">
        <dbReference type="Rhea" id="RHEA:48245"/>
    </physiologicalReaction>
</comment>
<evidence type="ECO:0000256" key="31">
    <source>
        <dbReference type="ARBA" id="ARBA00081228"/>
    </source>
</evidence>
<evidence type="ECO:0000256" key="21">
    <source>
        <dbReference type="ARBA" id="ARBA00042448"/>
    </source>
</evidence>
<keyword evidence="13" id="KW-0443">Lipid metabolism</keyword>
<evidence type="ECO:0000256" key="10">
    <source>
        <dbReference type="ARBA" id="ARBA00022968"/>
    </source>
</evidence>
<protein>
    <recommendedName>
        <fullName evidence="30">CMP-N-acetylneuraminate-beta-galactosamide-alpha-2,3-sialyltransferase 2</fullName>
        <ecNumber evidence="19">2.4.3.2</ecNumber>
        <ecNumber evidence="20">2.4.3.4</ecNumber>
    </recommendedName>
    <alternativeName>
        <fullName evidence="23">Gal-NAc6S</fullName>
    </alternativeName>
    <alternativeName>
        <fullName evidence="21">Gal-beta-1,3-GalNAc-alpha-2,3-sialyltransferase</fullName>
    </alternativeName>
    <alternativeName>
        <fullName evidence="22">Monosialoganglioside sialyltransferase</fullName>
    </alternativeName>
    <alternativeName>
        <fullName evidence="31">ST3Gal II</fullName>
    </alternativeName>
    <alternativeName>
        <fullName evidence="32">ST3GalA.2</fullName>
    </alternativeName>
    <alternativeName>
        <fullName evidence="33">Sialyltransferase 4B</fullName>
    </alternativeName>
</protein>
<evidence type="ECO:0000256" key="11">
    <source>
        <dbReference type="ARBA" id="ARBA00022989"/>
    </source>
</evidence>
<dbReference type="FunFam" id="3.90.1480.20:FF:000002">
    <property type="entry name" value="CMP-N-acetylneuraminate-beta-galactosamide- alpha-2,3-sialyltransferase 2"/>
    <property type="match status" value="1"/>
</dbReference>
<evidence type="ECO:0000256" key="28">
    <source>
        <dbReference type="ARBA" id="ARBA00052027"/>
    </source>
</evidence>
<evidence type="ECO:0000256" key="25">
    <source>
        <dbReference type="ARBA" id="ARBA00043773"/>
    </source>
</evidence>
<evidence type="ECO:0000256" key="5">
    <source>
        <dbReference type="ARBA" id="ARBA00006003"/>
    </source>
</evidence>
<evidence type="ECO:0000256" key="8">
    <source>
        <dbReference type="ARBA" id="ARBA00022679"/>
    </source>
</evidence>
<evidence type="ECO:0000256" key="20">
    <source>
        <dbReference type="ARBA" id="ARBA00039107"/>
    </source>
</evidence>